<evidence type="ECO:0000256" key="1">
    <source>
        <dbReference type="SAM" id="MobiDB-lite"/>
    </source>
</evidence>
<dbReference type="InterPro" id="IPR013429">
    <property type="entry name" value="Regulatory_FmdB_Zinc_ribbon"/>
</dbReference>
<protein>
    <submittedName>
        <fullName evidence="3">Transcriptional regulator</fullName>
    </submittedName>
</protein>
<sequence length="101" mass="10629">MPTYDYMCDSCGAAFEVQHKMTDTPVIVCPQCGASAHQVFSAGFGLNFTGKGFYQTDTQKTAASENAKKVDVQEGSSQKKDKPAQSCSGGCDCSDSCSCSS</sequence>
<dbReference type="Pfam" id="PF09723">
    <property type="entry name" value="Zn_ribbon_8"/>
    <property type="match status" value="1"/>
</dbReference>
<feature type="region of interest" description="Disordered" evidence="1">
    <location>
        <begin position="64"/>
        <end position="101"/>
    </location>
</feature>
<reference evidence="3 4" key="1">
    <citation type="submission" date="2018-08" db="EMBL/GenBank/DDBJ databases">
        <authorList>
            <person name="Clegg S.R."/>
            <person name="Carter S.D."/>
            <person name="Radford A.D."/>
            <person name="Darby A."/>
            <person name="Hall N."/>
            <person name="Birtles R."/>
            <person name="Evans N.J."/>
        </authorList>
    </citation>
    <scope>NUCLEOTIDE SEQUENCE [LARGE SCALE GENOMIC DNA]</scope>
    <source>
        <strain evidence="3 4">ATCC 700293</strain>
    </source>
</reference>
<dbReference type="Proteomes" id="UP000663454">
    <property type="component" value="Chromosome"/>
</dbReference>
<organism evidence="3 4">
    <name type="scientific">Treponema medium</name>
    <dbReference type="NCBI Taxonomy" id="58231"/>
    <lineage>
        <taxon>Bacteria</taxon>
        <taxon>Pseudomonadati</taxon>
        <taxon>Spirochaetota</taxon>
        <taxon>Spirochaetia</taxon>
        <taxon>Spirochaetales</taxon>
        <taxon>Treponemataceae</taxon>
        <taxon>Treponema</taxon>
    </lineage>
</organism>
<dbReference type="NCBIfam" id="TIGR02605">
    <property type="entry name" value="CxxC_CxxC_SSSS"/>
    <property type="match status" value="1"/>
</dbReference>
<evidence type="ECO:0000313" key="4">
    <source>
        <dbReference type="Proteomes" id="UP000663454"/>
    </source>
</evidence>
<dbReference type="RefSeq" id="WP_040859259.1">
    <property type="nucleotide sequence ID" value="NZ_CP027017.1"/>
</dbReference>
<evidence type="ECO:0000259" key="2">
    <source>
        <dbReference type="SMART" id="SM00834"/>
    </source>
</evidence>
<keyword evidence="4" id="KW-1185">Reference proteome</keyword>
<gene>
    <name evidence="3" type="ORF">DWB79_11675</name>
</gene>
<feature type="domain" description="Putative regulatory protein FmdB zinc ribbon" evidence="2">
    <location>
        <begin position="1"/>
        <end position="41"/>
    </location>
</feature>
<dbReference type="EMBL" id="CP031393">
    <property type="protein sequence ID" value="QSH98392.1"/>
    <property type="molecule type" value="Genomic_DNA"/>
</dbReference>
<dbReference type="PANTHER" id="PTHR34404:SF2">
    <property type="entry name" value="CONSERVED SERINE RICH PROTEIN"/>
    <property type="match status" value="1"/>
</dbReference>
<accession>A0ABX7M3C1</accession>
<evidence type="ECO:0000313" key="3">
    <source>
        <dbReference type="EMBL" id="QSH98392.1"/>
    </source>
</evidence>
<dbReference type="PANTHER" id="PTHR34404">
    <property type="entry name" value="REGULATORY PROTEIN, FMDB FAMILY"/>
    <property type="match status" value="1"/>
</dbReference>
<feature type="compositionally biased region" description="Basic and acidic residues" evidence="1">
    <location>
        <begin position="66"/>
        <end position="83"/>
    </location>
</feature>
<proteinExistence type="predicted"/>
<dbReference type="SMART" id="SM00834">
    <property type="entry name" value="CxxC_CXXC_SSSS"/>
    <property type="match status" value="1"/>
</dbReference>
<name>A0ABX7M3C1_TREMD</name>